<sequence length="238" mass="25761">MLGLLGLSLILADEPCQGALDNGKINPVSKLSGDVWMVDPFIRPPKGSCQQMPVDGAGNYLNMDFDAYPNITAQCDHKIKFVMRTVSRQQRHGVYLTEFSGGVTADSWPPCPAPVFNGAKFCDVRLNESDQKDTQCEGYTQLYPLLMFGPSDTIIKEYTTPTLRTMVAAGSDTDTLVFSCPWIQGRRSTSGTYTSHCINGMFVHVTVQGCGTTSSALSADANSAWLLVVLAAAINNFG</sequence>
<dbReference type="AlphaFoldDB" id="A0A7S1RJI3"/>
<evidence type="ECO:0000256" key="1">
    <source>
        <dbReference type="SAM" id="SignalP"/>
    </source>
</evidence>
<feature type="chain" id="PRO_5030739788" evidence="1">
    <location>
        <begin position="19"/>
        <end position="238"/>
    </location>
</feature>
<feature type="signal peptide" evidence="1">
    <location>
        <begin position="1"/>
        <end position="18"/>
    </location>
</feature>
<protein>
    <submittedName>
        <fullName evidence="2">Uncharacterized protein</fullName>
    </submittedName>
</protein>
<organism evidence="2">
    <name type="scientific">Alexandrium catenella</name>
    <name type="common">Red tide dinoflagellate</name>
    <name type="synonym">Gonyaulax catenella</name>
    <dbReference type="NCBI Taxonomy" id="2925"/>
    <lineage>
        <taxon>Eukaryota</taxon>
        <taxon>Sar</taxon>
        <taxon>Alveolata</taxon>
        <taxon>Dinophyceae</taxon>
        <taxon>Gonyaulacales</taxon>
        <taxon>Pyrocystaceae</taxon>
        <taxon>Alexandrium</taxon>
    </lineage>
</organism>
<dbReference type="EMBL" id="HBGE01073369">
    <property type="protein sequence ID" value="CAD9167171.1"/>
    <property type="molecule type" value="Transcribed_RNA"/>
</dbReference>
<reference evidence="2" key="1">
    <citation type="submission" date="2021-01" db="EMBL/GenBank/DDBJ databases">
        <authorList>
            <person name="Corre E."/>
            <person name="Pelletier E."/>
            <person name="Niang G."/>
            <person name="Scheremetjew M."/>
            <person name="Finn R."/>
            <person name="Kale V."/>
            <person name="Holt S."/>
            <person name="Cochrane G."/>
            <person name="Meng A."/>
            <person name="Brown T."/>
            <person name="Cohen L."/>
        </authorList>
    </citation>
    <scope>NUCLEOTIDE SEQUENCE</scope>
    <source>
        <strain evidence="2">OF101</strain>
    </source>
</reference>
<accession>A0A7S1RJI3</accession>
<proteinExistence type="predicted"/>
<name>A0A7S1RJI3_ALECA</name>
<evidence type="ECO:0000313" key="2">
    <source>
        <dbReference type="EMBL" id="CAD9167171.1"/>
    </source>
</evidence>
<gene>
    <name evidence="2" type="ORF">ACAT0790_LOCUS43939</name>
</gene>
<keyword evidence="1" id="KW-0732">Signal</keyword>